<dbReference type="InterPro" id="IPR000073">
    <property type="entry name" value="AB_hydrolase_1"/>
</dbReference>
<dbReference type="InterPro" id="IPR010076">
    <property type="entry name" value="BioH"/>
</dbReference>
<proteinExistence type="inferred from homology"/>
<comment type="function">
    <text evidence="5">The physiological role of BioH is to remove the methyl group introduced by BioC when the pimeloyl moiety is complete. It allows to synthesize pimeloyl-ACP via the fatty acid synthetic pathway through the hydrolysis of the ester bonds of pimeloyl-ACP esters.</text>
</comment>
<sequence>MIHIDSEGQGPNLILLHGWGMNSGIWEKLVPSLTPYFQLHRVDLPGYGFSQPCTPMAWDAMMEQLAARLPCGHLLGWSLGGLMAQQIAQRYPHQVLSLITVASSAHFVQSPSWPGMKEEVLKLFAKGLESDYRKTLERFLAIQTLGAPDARADIAQIKKSLNQRPLPSLQILHQGLLWLESVDLRRVIPEIACPWLQVYGALDAIVPKDSMHAHQVISSAQQVMIDKASHAPFISHSQQFIGEILNFLEVA</sequence>
<dbReference type="UniPathway" id="UPA00078"/>
<comment type="pathway">
    <text evidence="5">Cofactor biosynthesis; biotin biosynthesis.</text>
</comment>
<dbReference type="EMBL" id="SMGD01000017">
    <property type="protein sequence ID" value="TCK46819.1"/>
    <property type="molecule type" value="Genomic_DNA"/>
</dbReference>
<feature type="binding site" evidence="5">
    <location>
        <position position="230"/>
    </location>
    <ligand>
        <name>substrate</name>
    </ligand>
</feature>
<keyword evidence="2 5" id="KW-0963">Cytoplasm</keyword>
<comment type="subunit">
    <text evidence="5">Monomer.</text>
</comment>
<evidence type="ECO:0000313" key="8">
    <source>
        <dbReference type="Proteomes" id="UP000295565"/>
    </source>
</evidence>
<evidence type="ECO:0000313" key="7">
    <source>
        <dbReference type="EMBL" id="TCK46819.1"/>
    </source>
</evidence>
<dbReference type="GO" id="GO:0016020">
    <property type="term" value="C:membrane"/>
    <property type="evidence" value="ECO:0007669"/>
    <property type="project" value="TreeGrafter"/>
</dbReference>
<feature type="active site" description="Nucleophile" evidence="5">
    <location>
        <position position="78"/>
    </location>
</feature>
<reference evidence="7 8" key="1">
    <citation type="submission" date="2019-03" db="EMBL/GenBank/DDBJ databases">
        <title>Genomic Encyclopedia of Type Strains, Phase IV (KMG-IV): sequencing the most valuable type-strain genomes for metagenomic binning, comparative biology and taxonomic classification.</title>
        <authorList>
            <person name="Goeker M."/>
        </authorList>
    </citation>
    <scope>NUCLEOTIDE SEQUENCE [LARGE SCALE GENOMIC DNA]</scope>
    <source>
        <strain evidence="7 8">DSM 18577</strain>
    </source>
</reference>
<protein>
    <recommendedName>
        <fullName evidence="5">Pimeloyl-[acyl-carrier protein] methyl ester esterase</fullName>
        <ecNumber evidence="5">3.1.1.85</ecNumber>
    </recommendedName>
    <alternativeName>
        <fullName evidence="5">Biotin synthesis protein BioH</fullName>
    </alternativeName>
    <alternativeName>
        <fullName evidence="5">Carboxylesterase BioH</fullName>
    </alternativeName>
</protein>
<dbReference type="RefSeq" id="WP_131914142.1">
    <property type="nucleotide sequence ID" value="NZ_OU594967.1"/>
</dbReference>
<evidence type="ECO:0000256" key="1">
    <source>
        <dbReference type="ARBA" id="ARBA00022487"/>
    </source>
</evidence>
<evidence type="ECO:0000256" key="4">
    <source>
        <dbReference type="ARBA" id="ARBA00022801"/>
    </source>
</evidence>
<dbReference type="Pfam" id="PF00561">
    <property type="entry name" value="Abhydrolase_1"/>
    <property type="match status" value="1"/>
</dbReference>
<accession>A0A4R1J9N7</accession>
<keyword evidence="8" id="KW-1185">Reference proteome</keyword>
<dbReference type="PANTHER" id="PTHR43798:SF31">
    <property type="entry name" value="AB HYDROLASE SUPERFAMILY PROTEIN YCLE"/>
    <property type="match status" value="1"/>
</dbReference>
<name>A0A4R1J9N7_9GAMM</name>
<dbReference type="EC" id="3.1.1.85" evidence="5"/>
<evidence type="ECO:0000259" key="6">
    <source>
        <dbReference type="Pfam" id="PF00561"/>
    </source>
</evidence>
<feature type="binding site" evidence="5">
    <location>
        <begin position="78"/>
        <end position="79"/>
    </location>
    <ligand>
        <name>substrate</name>
    </ligand>
</feature>
<dbReference type="PANTHER" id="PTHR43798">
    <property type="entry name" value="MONOACYLGLYCEROL LIPASE"/>
    <property type="match status" value="1"/>
</dbReference>
<keyword evidence="1 5" id="KW-0719">Serine esterase</keyword>
<comment type="catalytic activity">
    <reaction evidence="5">
        <text>6-carboxyhexanoyl-[ACP] methyl ester + H2O = 6-carboxyhexanoyl-[ACP] + methanol + H(+)</text>
        <dbReference type="Rhea" id="RHEA:42700"/>
        <dbReference type="Rhea" id="RHEA-COMP:9955"/>
        <dbReference type="Rhea" id="RHEA-COMP:10186"/>
        <dbReference type="ChEBI" id="CHEBI:15377"/>
        <dbReference type="ChEBI" id="CHEBI:15378"/>
        <dbReference type="ChEBI" id="CHEBI:17790"/>
        <dbReference type="ChEBI" id="CHEBI:78846"/>
        <dbReference type="ChEBI" id="CHEBI:82735"/>
        <dbReference type="EC" id="3.1.1.85"/>
    </reaction>
</comment>
<dbReference type="NCBIfam" id="TIGR01738">
    <property type="entry name" value="bioH"/>
    <property type="match status" value="1"/>
</dbReference>
<gene>
    <name evidence="5" type="primary">bioH</name>
    <name evidence="7" type="ORF">EV690_3407</name>
</gene>
<evidence type="ECO:0000256" key="2">
    <source>
        <dbReference type="ARBA" id="ARBA00022490"/>
    </source>
</evidence>
<dbReference type="HAMAP" id="MF_01260">
    <property type="entry name" value="Carboxylester"/>
    <property type="match status" value="1"/>
</dbReference>
<dbReference type="AlphaFoldDB" id="A0A4R1J9N7"/>
<feature type="active site" evidence="5">
    <location>
        <position position="230"/>
    </location>
</feature>
<comment type="similarity">
    <text evidence="5">Belongs to the AB hydrolase superfamily. Carboxylesterase BioH family.</text>
</comment>
<keyword evidence="3 5" id="KW-0093">Biotin biosynthesis</keyword>
<dbReference type="GO" id="GO:0090499">
    <property type="term" value="F:pimelyl-[acyl-carrier protein] methyl ester esterase activity"/>
    <property type="evidence" value="ECO:0007669"/>
    <property type="project" value="UniProtKB-EC"/>
</dbReference>
<feature type="domain" description="AB hydrolase-1" evidence="6">
    <location>
        <begin position="11"/>
        <end position="236"/>
    </location>
</feature>
<dbReference type="Gene3D" id="3.40.50.1820">
    <property type="entry name" value="alpha/beta hydrolase"/>
    <property type="match status" value="1"/>
</dbReference>
<dbReference type="GO" id="GO:0009102">
    <property type="term" value="P:biotin biosynthetic process"/>
    <property type="evidence" value="ECO:0007669"/>
    <property type="project" value="UniProtKB-UniRule"/>
</dbReference>
<dbReference type="Proteomes" id="UP000295565">
    <property type="component" value="Unassembled WGS sequence"/>
</dbReference>
<comment type="subcellular location">
    <subcellularLocation>
        <location evidence="5">Cytoplasm</location>
    </subcellularLocation>
</comment>
<dbReference type="SUPFAM" id="SSF53474">
    <property type="entry name" value="alpha/beta-Hydrolases"/>
    <property type="match status" value="1"/>
</dbReference>
<dbReference type="InterPro" id="IPR029058">
    <property type="entry name" value="AB_hydrolase_fold"/>
</dbReference>
<keyword evidence="4 5" id="KW-0378">Hydrolase</keyword>
<feature type="active site" evidence="5">
    <location>
        <position position="203"/>
    </location>
</feature>
<evidence type="ECO:0000256" key="3">
    <source>
        <dbReference type="ARBA" id="ARBA00022756"/>
    </source>
</evidence>
<organism evidence="7 8">
    <name type="scientific">Celerinatantimonas diazotrophica</name>
    <dbReference type="NCBI Taxonomy" id="412034"/>
    <lineage>
        <taxon>Bacteria</taxon>
        <taxon>Pseudomonadati</taxon>
        <taxon>Pseudomonadota</taxon>
        <taxon>Gammaproteobacteria</taxon>
        <taxon>Celerinatantimonadaceae</taxon>
        <taxon>Celerinatantimonas</taxon>
    </lineage>
</organism>
<dbReference type="GO" id="GO:0005737">
    <property type="term" value="C:cytoplasm"/>
    <property type="evidence" value="ECO:0007669"/>
    <property type="project" value="UniProtKB-SubCell"/>
</dbReference>
<dbReference type="OrthoDB" id="9780744at2"/>
<feature type="binding site" evidence="5">
    <location>
        <begin position="139"/>
        <end position="143"/>
    </location>
    <ligand>
        <name>substrate</name>
    </ligand>
</feature>
<evidence type="ECO:0000256" key="5">
    <source>
        <dbReference type="HAMAP-Rule" id="MF_01260"/>
    </source>
</evidence>
<dbReference type="InterPro" id="IPR050266">
    <property type="entry name" value="AB_hydrolase_sf"/>
</dbReference>
<comment type="caution">
    <text evidence="7">The sequence shown here is derived from an EMBL/GenBank/DDBJ whole genome shotgun (WGS) entry which is preliminary data.</text>
</comment>
<feature type="binding site" evidence="5">
    <location>
        <position position="19"/>
    </location>
    <ligand>
        <name>substrate</name>
    </ligand>
</feature>